<dbReference type="PROSITE" id="PS00061">
    <property type="entry name" value="ADH_SHORT"/>
    <property type="match status" value="1"/>
</dbReference>
<evidence type="ECO:0000256" key="3">
    <source>
        <dbReference type="ARBA" id="ARBA00023002"/>
    </source>
</evidence>
<keyword evidence="6" id="KW-1185">Reference proteome</keyword>
<comment type="similarity">
    <text evidence="1">Belongs to the short-chain dehydrogenases/reductases (SDR) family.</text>
</comment>
<dbReference type="Pfam" id="PF00106">
    <property type="entry name" value="adh_short"/>
    <property type="match status" value="1"/>
</dbReference>
<feature type="compositionally biased region" description="Pro residues" evidence="4">
    <location>
        <begin position="24"/>
        <end position="36"/>
    </location>
</feature>
<organism evidence="5 6">
    <name type="scientific">Rhododendron griersonianum</name>
    <dbReference type="NCBI Taxonomy" id="479676"/>
    <lineage>
        <taxon>Eukaryota</taxon>
        <taxon>Viridiplantae</taxon>
        <taxon>Streptophyta</taxon>
        <taxon>Embryophyta</taxon>
        <taxon>Tracheophyta</taxon>
        <taxon>Spermatophyta</taxon>
        <taxon>Magnoliopsida</taxon>
        <taxon>eudicotyledons</taxon>
        <taxon>Gunneridae</taxon>
        <taxon>Pentapetalae</taxon>
        <taxon>asterids</taxon>
        <taxon>Ericales</taxon>
        <taxon>Ericaceae</taxon>
        <taxon>Ericoideae</taxon>
        <taxon>Rhodoreae</taxon>
        <taxon>Rhododendron</taxon>
    </lineage>
</organism>
<name>A0AAV6JFT3_9ERIC</name>
<evidence type="ECO:0000256" key="1">
    <source>
        <dbReference type="ARBA" id="ARBA00006484"/>
    </source>
</evidence>
<proteinExistence type="inferred from homology"/>
<dbReference type="InterPro" id="IPR036291">
    <property type="entry name" value="NAD(P)-bd_dom_sf"/>
</dbReference>
<dbReference type="EMBL" id="JACTNZ010000007">
    <property type="protein sequence ID" value="KAG5538439.1"/>
    <property type="molecule type" value="Genomic_DNA"/>
</dbReference>
<feature type="region of interest" description="Disordered" evidence="4">
    <location>
        <begin position="14"/>
        <end position="36"/>
    </location>
</feature>
<dbReference type="Pfam" id="PF13561">
    <property type="entry name" value="adh_short_C2"/>
    <property type="match status" value="2"/>
</dbReference>
<dbReference type="PRINTS" id="PR00080">
    <property type="entry name" value="SDRFAMILY"/>
</dbReference>
<dbReference type="InterPro" id="IPR002347">
    <property type="entry name" value="SDR_fam"/>
</dbReference>
<evidence type="ECO:0000313" key="5">
    <source>
        <dbReference type="EMBL" id="KAG5538439.1"/>
    </source>
</evidence>
<gene>
    <name evidence="5" type="ORF">RHGRI_019122</name>
</gene>
<dbReference type="PRINTS" id="PR00081">
    <property type="entry name" value="GDHRDH"/>
</dbReference>
<dbReference type="InterPro" id="IPR045313">
    <property type="entry name" value="CBR1-like"/>
</dbReference>
<protein>
    <recommendedName>
        <fullName evidence="7">(+)-neomenthol dehydrogenase</fullName>
    </recommendedName>
</protein>
<dbReference type="FunFam" id="3.40.50.720:FF:000312">
    <property type="entry name" value="(+)-neomenthol dehydrogenase"/>
    <property type="match status" value="1"/>
</dbReference>
<dbReference type="GO" id="GO:0016616">
    <property type="term" value="F:oxidoreductase activity, acting on the CH-OH group of donors, NAD or NADP as acceptor"/>
    <property type="evidence" value="ECO:0007669"/>
    <property type="project" value="InterPro"/>
</dbReference>
<accession>A0AAV6JFT3</accession>
<dbReference type="CDD" id="cd05324">
    <property type="entry name" value="carb_red_PTCR-like_SDR_c"/>
    <property type="match status" value="1"/>
</dbReference>
<evidence type="ECO:0008006" key="7">
    <source>
        <dbReference type="Google" id="ProtNLM"/>
    </source>
</evidence>
<reference evidence="5" key="1">
    <citation type="submission" date="2020-08" db="EMBL/GenBank/DDBJ databases">
        <title>Plant Genome Project.</title>
        <authorList>
            <person name="Zhang R.-G."/>
        </authorList>
    </citation>
    <scope>NUCLEOTIDE SEQUENCE</scope>
    <source>
        <strain evidence="5">WSP0</strain>
        <tissue evidence="5">Leaf</tissue>
    </source>
</reference>
<dbReference type="Gene3D" id="3.40.50.720">
    <property type="entry name" value="NAD(P)-binding Rossmann-like Domain"/>
    <property type="match status" value="2"/>
</dbReference>
<keyword evidence="3" id="KW-0560">Oxidoreductase</keyword>
<evidence type="ECO:0000256" key="4">
    <source>
        <dbReference type="SAM" id="MobiDB-lite"/>
    </source>
</evidence>
<comment type="caution">
    <text evidence="5">The sequence shown here is derived from an EMBL/GenBank/DDBJ whole genome shotgun (WGS) entry which is preliminary data.</text>
</comment>
<sequence length="786" mass="84730">MAVTSTATNRVVRLGGWGSRRPSPHPPSRRPPPPNSFPPSVWRRGFWFSSLPSSGAVAVRLERRPSSSLPLAARVVWCLLQRPQPVLWWFWWQPSPLASDRLVISKVCGGLGVRFCFLLLLVSPVSSGLSPAFPGSDLYRPGVLGPMGAVGGIIRLGVDFSVCLVFVAEVVSSSCIVGGCVDGGGLAEVLVANVLVQDSPLSALAFPWSSRSYKSVPFAAGVFLWNSLAKFATCGDQWRLISGFRVVICFVSLFSCPCADLSPLEGLFTRYAVVTGANKGIGFEICRQLASNGITVVLTARDEKRGTEALEKLKGSGLTDFVVFHQLDVANPSSIASLADFVKTQFGKLDILVNNAGISGAVTNWDAFKASEAAIAAATADDAETYELAKECLETNYYGAKRMIEAFLLLLQLSDSPKIVNVSSSMGKLKLIPSERVKGVLNDVETLTEYSIDELLNEFLQDFIENSLQTKGWPTFLSAYTVSKAAMNAYTRILAKNYPTFRINCVCPGYVKTDINDNSGIFSVEEGAEHPVRLALLPDDGPTGVFFVQKEVASFVEYAVVTGANKGLGFEICRQLASNGITVVLTARDEKRGTEALEKLKGSGLSDLVVFHQLDVANPSSSASLADFVKTQFGKLDILVNNAGIGGAIIDWDAAAAAGNIPSERVKGLLNDAETLTEDKIDELLNEFLEDVKENSLESKGWPAFSSAYIVSKAAMNAYTRILAKNYPTFRINCICPGYVKTDMNNYSGVFSVQEGAEHPVRLAMLPDDGPSGVFFVQKEVASFVG</sequence>
<evidence type="ECO:0000256" key="2">
    <source>
        <dbReference type="ARBA" id="ARBA00022857"/>
    </source>
</evidence>
<dbReference type="InterPro" id="IPR020904">
    <property type="entry name" value="Sc_DH/Rdtase_CS"/>
</dbReference>
<dbReference type="GO" id="GO:0016020">
    <property type="term" value="C:membrane"/>
    <property type="evidence" value="ECO:0007669"/>
    <property type="project" value="TreeGrafter"/>
</dbReference>
<dbReference type="PANTHER" id="PTHR43490">
    <property type="entry name" value="(+)-NEOMENTHOL DEHYDROGENASE"/>
    <property type="match status" value="1"/>
</dbReference>
<dbReference type="AlphaFoldDB" id="A0AAV6JFT3"/>
<dbReference type="SUPFAM" id="SSF51735">
    <property type="entry name" value="NAD(P)-binding Rossmann-fold domains"/>
    <property type="match status" value="2"/>
</dbReference>
<evidence type="ECO:0000313" key="6">
    <source>
        <dbReference type="Proteomes" id="UP000823749"/>
    </source>
</evidence>
<dbReference type="PANTHER" id="PTHR43490:SF98">
    <property type="entry name" value="OS02G0640600 PROTEIN"/>
    <property type="match status" value="1"/>
</dbReference>
<keyword evidence="2" id="KW-0521">NADP</keyword>
<dbReference type="Proteomes" id="UP000823749">
    <property type="component" value="Chromosome 7"/>
</dbReference>